<dbReference type="SMART" id="SM00487">
    <property type="entry name" value="DEXDc"/>
    <property type="match status" value="1"/>
</dbReference>
<dbReference type="GO" id="GO:0140658">
    <property type="term" value="F:ATP-dependent chromatin remodeler activity"/>
    <property type="evidence" value="ECO:0007669"/>
    <property type="project" value="TreeGrafter"/>
</dbReference>
<evidence type="ECO:0000256" key="1">
    <source>
        <dbReference type="ARBA" id="ARBA00004123"/>
    </source>
</evidence>
<protein>
    <recommendedName>
        <fullName evidence="3">Helicase ATP-binding domain-containing protein</fullName>
    </recommendedName>
</protein>
<dbReference type="GO" id="GO:0016887">
    <property type="term" value="F:ATP hydrolysis activity"/>
    <property type="evidence" value="ECO:0007669"/>
    <property type="project" value="TreeGrafter"/>
</dbReference>
<evidence type="ECO:0000259" key="3">
    <source>
        <dbReference type="PROSITE" id="PS51192"/>
    </source>
</evidence>
<reference evidence="4 5" key="1">
    <citation type="submission" date="2017-03" db="EMBL/GenBank/DDBJ databases">
        <title>Genome Survey of Euroglyphus maynei.</title>
        <authorList>
            <person name="Arlian L.G."/>
            <person name="Morgan M.S."/>
            <person name="Rider S.D."/>
        </authorList>
    </citation>
    <scope>NUCLEOTIDE SEQUENCE [LARGE SCALE GENOMIC DNA]</scope>
    <source>
        <strain evidence="4">Arlian Lab</strain>
        <tissue evidence="4">Whole body</tissue>
    </source>
</reference>
<dbReference type="GO" id="GO:0003677">
    <property type="term" value="F:DNA binding"/>
    <property type="evidence" value="ECO:0007669"/>
    <property type="project" value="TreeGrafter"/>
</dbReference>
<evidence type="ECO:0000256" key="2">
    <source>
        <dbReference type="ARBA" id="ARBA00023242"/>
    </source>
</evidence>
<dbReference type="EMBL" id="MUJZ01066436">
    <property type="protein sequence ID" value="OTF70273.1"/>
    <property type="molecule type" value="Genomic_DNA"/>
</dbReference>
<dbReference type="InterPro" id="IPR027417">
    <property type="entry name" value="P-loop_NTPase"/>
</dbReference>
<dbReference type="GO" id="GO:0005524">
    <property type="term" value="F:ATP binding"/>
    <property type="evidence" value="ECO:0007669"/>
    <property type="project" value="InterPro"/>
</dbReference>
<dbReference type="GO" id="GO:0005634">
    <property type="term" value="C:nucleus"/>
    <property type="evidence" value="ECO:0007669"/>
    <property type="project" value="UniProtKB-SubCell"/>
</dbReference>
<dbReference type="SUPFAM" id="SSF52540">
    <property type="entry name" value="P-loop containing nucleoside triphosphate hydrolases"/>
    <property type="match status" value="1"/>
</dbReference>
<dbReference type="Pfam" id="PF00176">
    <property type="entry name" value="SNF2-rel_dom"/>
    <property type="match status" value="1"/>
</dbReference>
<gene>
    <name evidence="4" type="ORF">BLA29_011048</name>
</gene>
<comment type="caution">
    <text evidence="4">The sequence shown here is derived from an EMBL/GenBank/DDBJ whole genome shotgun (WGS) entry which is preliminary data.</text>
</comment>
<dbReference type="AlphaFoldDB" id="A0A1Y3ARM8"/>
<dbReference type="GO" id="GO:0000785">
    <property type="term" value="C:chromatin"/>
    <property type="evidence" value="ECO:0007669"/>
    <property type="project" value="TreeGrafter"/>
</dbReference>
<dbReference type="InterPro" id="IPR038718">
    <property type="entry name" value="SNF2-like_sf"/>
</dbReference>
<dbReference type="InterPro" id="IPR000330">
    <property type="entry name" value="SNF2_N"/>
</dbReference>
<feature type="domain" description="Helicase ATP-binding" evidence="3">
    <location>
        <begin position="15"/>
        <end position="199"/>
    </location>
</feature>
<dbReference type="GO" id="GO:0042393">
    <property type="term" value="F:histone binding"/>
    <property type="evidence" value="ECO:0007669"/>
    <property type="project" value="TreeGrafter"/>
</dbReference>
<accession>A0A1Y3ARM8</accession>
<dbReference type="PANTHER" id="PTHR45623:SF17">
    <property type="entry name" value="CHROMODOMAIN-HELICASE-DNA-BINDING PROTEIN 3-RELATED"/>
    <property type="match status" value="1"/>
</dbReference>
<dbReference type="InterPro" id="IPR014001">
    <property type="entry name" value="Helicase_ATP-bd"/>
</dbReference>
<name>A0A1Y3ARM8_EURMA</name>
<dbReference type="Proteomes" id="UP000194236">
    <property type="component" value="Unassembled WGS sequence"/>
</dbReference>
<dbReference type="Gene3D" id="3.40.50.10810">
    <property type="entry name" value="Tandem AAA-ATPase domain"/>
    <property type="match status" value="1"/>
</dbReference>
<proteinExistence type="predicted"/>
<evidence type="ECO:0000313" key="5">
    <source>
        <dbReference type="Proteomes" id="UP000194236"/>
    </source>
</evidence>
<comment type="subcellular location">
    <subcellularLocation>
        <location evidence="1">Nucleus</location>
    </subcellularLocation>
</comment>
<keyword evidence="2" id="KW-0539">Nucleus</keyword>
<organism evidence="4 5">
    <name type="scientific">Euroglyphus maynei</name>
    <name type="common">Mayne's house dust mite</name>
    <dbReference type="NCBI Taxonomy" id="6958"/>
    <lineage>
        <taxon>Eukaryota</taxon>
        <taxon>Metazoa</taxon>
        <taxon>Ecdysozoa</taxon>
        <taxon>Arthropoda</taxon>
        <taxon>Chelicerata</taxon>
        <taxon>Arachnida</taxon>
        <taxon>Acari</taxon>
        <taxon>Acariformes</taxon>
        <taxon>Sarcoptiformes</taxon>
        <taxon>Astigmata</taxon>
        <taxon>Psoroptidia</taxon>
        <taxon>Analgoidea</taxon>
        <taxon>Pyroglyphidae</taxon>
        <taxon>Pyroglyphinae</taxon>
        <taxon>Euroglyphus</taxon>
    </lineage>
</organism>
<sequence>MELHPYQLEGINWLRYSWAHRTDTILADEMGLGKTIQTIVFLYSLYKEGHCRGPFLVSAPLSTIINWEREFEVWAPDFYVVTYIGDKDSRAVIREHELSFEDGAVRSGSKASRMRKDIPTKFHVLLTSYELNCIDAATLSSIEWQILVVDEAHRLKNNQSKYFRVLNTYKINYKLLLTGTPLQNNLEELFHLLNFLSSENFK</sequence>
<dbReference type="PANTHER" id="PTHR45623">
    <property type="entry name" value="CHROMODOMAIN-HELICASE-DNA-BINDING PROTEIN 3-RELATED-RELATED"/>
    <property type="match status" value="1"/>
</dbReference>
<dbReference type="PROSITE" id="PS51192">
    <property type="entry name" value="HELICASE_ATP_BIND_1"/>
    <property type="match status" value="1"/>
</dbReference>
<dbReference type="OrthoDB" id="6516361at2759"/>
<keyword evidence="5" id="KW-1185">Reference proteome</keyword>
<evidence type="ECO:0000313" key="4">
    <source>
        <dbReference type="EMBL" id="OTF70273.1"/>
    </source>
</evidence>
<dbReference type="GO" id="GO:0003682">
    <property type="term" value="F:chromatin binding"/>
    <property type="evidence" value="ECO:0007669"/>
    <property type="project" value="TreeGrafter"/>
</dbReference>